<proteinExistence type="predicted"/>
<protein>
    <submittedName>
        <fullName evidence="2">Uncharacterized protein</fullName>
    </submittedName>
</protein>
<name>A0A0D1ZIU2_9EURO</name>
<keyword evidence="1" id="KW-0472">Membrane</keyword>
<organism evidence="2 3">
    <name type="scientific">Exophiala sideris</name>
    <dbReference type="NCBI Taxonomy" id="1016849"/>
    <lineage>
        <taxon>Eukaryota</taxon>
        <taxon>Fungi</taxon>
        <taxon>Dikarya</taxon>
        <taxon>Ascomycota</taxon>
        <taxon>Pezizomycotina</taxon>
        <taxon>Eurotiomycetes</taxon>
        <taxon>Chaetothyriomycetidae</taxon>
        <taxon>Chaetothyriales</taxon>
        <taxon>Herpotrichiellaceae</taxon>
        <taxon>Exophiala</taxon>
    </lineage>
</organism>
<dbReference type="AlphaFoldDB" id="A0A0D1ZIU2"/>
<gene>
    <name evidence="2" type="ORF">PV11_02328</name>
</gene>
<keyword evidence="1" id="KW-1133">Transmembrane helix</keyword>
<reference evidence="2 3" key="1">
    <citation type="submission" date="2015-01" db="EMBL/GenBank/DDBJ databases">
        <title>The Genome Sequence of Exophiala sideris CBS121828.</title>
        <authorList>
            <consortium name="The Broad Institute Genomics Platform"/>
            <person name="Cuomo C."/>
            <person name="de Hoog S."/>
            <person name="Gorbushina A."/>
            <person name="Stielow B."/>
            <person name="Teixiera M."/>
            <person name="Abouelleil A."/>
            <person name="Chapman S.B."/>
            <person name="Priest M."/>
            <person name="Young S.K."/>
            <person name="Wortman J."/>
            <person name="Nusbaum C."/>
            <person name="Birren B."/>
        </authorList>
    </citation>
    <scope>NUCLEOTIDE SEQUENCE [LARGE SCALE GENOMIC DNA]</scope>
    <source>
        <strain evidence="2 3">CBS 121828</strain>
    </source>
</reference>
<dbReference type="EMBL" id="KN846951">
    <property type="protein sequence ID" value="KIV86733.1"/>
    <property type="molecule type" value="Genomic_DNA"/>
</dbReference>
<evidence type="ECO:0000256" key="1">
    <source>
        <dbReference type="SAM" id="Phobius"/>
    </source>
</evidence>
<sequence length="264" mass="29568">MIAQLYITVSSFTVLPTTILFGSIFLYLPSLFFDLHSAFFLLDRSQHPTKTTTRQTRVAKNTTFTITRKPGNQHSLSNMATNTSDGNAASAGQLLDSPPQHVYTTTITEAEKRALIVLYAELFCKHMKTKFPDVLQRTVALSFHIEQQAQLGAYKSVNDLHDDYDMLYGVYLSHFPDMVPKVGSELSKFAIARPAWWKRCLAVPVQAKRLDLVKAVVTTIKDSNASASELWKKMGGLVAAANGRSIPTENDLFSEDFPWGEWNE</sequence>
<accession>A0A0D1ZIU2</accession>
<dbReference type="HOGENOM" id="CLU_1053864_0_0_1"/>
<feature type="transmembrane region" description="Helical" evidence="1">
    <location>
        <begin position="6"/>
        <end position="28"/>
    </location>
</feature>
<dbReference type="Proteomes" id="UP000053599">
    <property type="component" value="Unassembled WGS sequence"/>
</dbReference>
<evidence type="ECO:0000313" key="2">
    <source>
        <dbReference type="EMBL" id="KIV86733.1"/>
    </source>
</evidence>
<keyword evidence="1" id="KW-0812">Transmembrane</keyword>
<evidence type="ECO:0000313" key="3">
    <source>
        <dbReference type="Proteomes" id="UP000053599"/>
    </source>
</evidence>